<evidence type="ECO:0000313" key="4">
    <source>
        <dbReference type="EMBL" id="MFC5402561.1"/>
    </source>
</evidence>
<dbReference type="EMBL" id="JBHSMI010000013">
    <property type="protein sequence ID" value="MFC5402561.1"/>
    <property type="molecule type" value="Genomic_DNA"/>
</dbReference>
<dbReference type="Proteomes" id="UP001596113">
    <property type="component" value="Unassembled WGS sequence"/>
</dbReference>
<feature type="transmembrane region" description="Helical" evidence="2">
    <location>
        <begin position="12"/>
        <end position="35"/>
    </location>
</feature>
<sequence length="246" mass="26849">MKLYSELTTNIMKLMLIILIAVAAVSTLATLAYIIDIDFYIDYAYDVDNFAGIMQLVIFYINLIVFLVWIYRVHVDMKSLFPNHSRGPGGALACVMIPIYNLFYGISSTFLRIGKSMQSLPAASTPGRIIGVLAIPLTIIIWVTNAVERSVQRQDSPNEYVLLLSGILDIVLFTVYLTICLQVALGLRQALSSRIATTEAAALAVGDESAGDTIEEIETASEDQVAATESESAVTTGLSLDKRPSE</sequence>
<feature type="region of interest" description="Disordered" evidence="1">
    <location>
        <begin position="220"/>
        <end position="246"/>
    </location>
</feature>
<evidence type="ECO:0000313" key="5">
    <source>
        <dbReference type="Proteomes" id="UP001596113"/>
    </source>
</evidence>
<evidence type="ECO:0000256" key="1">
    <source>
        <dbReference type="SAM" id="MobiDB-lite"/>
    </source>
</evidence>
<gene>
    <name evidence="4" type="ORF">ACFPOF_07400</name>
</gene>
<keyword evidence="2" id="KW-0472">Membrane</keyword>
<evidence type="ECO:0000259" key="3">
    <source>
        <dbReference type="Pfam" id="PF14219"/>
    </source>
</evidence>
<keyword evidence="2" id="KW-1133">Transmembrane helix</keyword>
<name>A0ABW0HNF4_9BACL</name>
<dbReference type="InterPro" id="IPR025565">
    <property type="entry name" value="DUF4328"/>
</dbReference>
<keyword evidence="5" id="KW-1185">Reference proteome</keyword>
<protein>
    <submittedName>
        <fullName evidence="4">DUF4328 domain-containing protein</fullName>
    </submittedName>
</protein>
<comment type="caution">
    <text evidence="4">The sequence shown here is derived from an EMBL/GenBank/DDBJ whole genome shotgun (WGS) entry which is preliminary data.</text>
</comment>
<feature type="transmembrane region" description="Helical" evidence="2">
    <location>
        <begin position="47"/>
        <end position="70"/>
    </location>
</feature>
<feature type="transmembrane region" description="Helical" evidence="2">
    <location>
        <begin position="90"/>
        <end position="113"/>
    </location>
</feature>
<organism evidence="4 5">
    <name type="scientific">Cohnella soli</name>
    <dbReference type="NCBI Taxonomy" id="425005"/>
    <lineage>
        <taxon>Bacteria</taxon>
        <taxon>Bacillati</taxon>
        <taxon>Bacillota</taxon>
        <taxon>Bacilli</taxon>
        <taxon>Bacillales</taxon>
        <taxon>Paenibacillaceae</taxon>
        <taxon>Cohnella</taxon>
    </lineage>
</organism>
<feature type="transmembrane region" description="Helical" evidence="2">
    <location>
        <begin position="125"/>
        <end position="143"/>
    </location>
</feature>
<dbReference type="RefSeq" id="WP_378131118.1">
    <property type="nucleotide sequence ID" value="NZ_JBHSMI010000013.1"/>
</dbReference>
<evidence type="ECO:0000256" key="2">
    <source>
        <dbReference type="SAM" id="Phobius"/>
    </source>
</evidence>
<feature type="compositionally biased region" description="Polar residues" evidence="1">
    <location>
        <begin position="227"/>
        <end position="238"/>
    </location>
</feature>
<feature type="transmembrane region" description="Helical" evidence="2">
    <location>
        <begin position="163"/>
        <end position="185"/>
    </location>
</feature>
<dbReference type="Pfam" id="PF14219">
    <property type="entry name" value="DUF4328"/>
    <property type="match status" value="1"/>
</dbReference>
<feature type="domain" description="DUF4328" evidence="3">
    <location>
        <begin position="46"/>
        <end position="104"/>
    </location>
</feature>
<keyword evidence="2" id="KW-0812">Transmembrane</keyword>
<reference evidence="5" key="1">
    <citation type="journal article" date="2019" name="Int. J. Syst. Evol. Microbiol.">
        <title>The Global Catalogue of Microorganisms (GCM) 10K type strain sequencing project: providing services to taxonomists for standard genome sequencing and annotation.</title>
        <authorList>
            <consortium name="The Broad Institute Genomics Platform"/>
            <consortium name="The Broad Institute Genome Sequencing Center for Infectious Disease"/>
            <person name="Wu L."/>
            <person name="Ma J."/>
        </authorList>
    </citation>
    <scope>NUCLEOTIDE SEQUENCE [LARGE SCALE GENOMIC DNA]</scope>
    <source>
        <strain evidence="5">CGMCC 1.18575</strain>
    </source>
</reference>
<accession>A0ABW0HNF4</accession>
<proteinExistence type="predicted"/>